<comment type="caution">
    <text evidence="1">The sequence shown here is derived from an EMBL/GenBank/DDBJ whole genome shotgun (WGS) entry which is preliminary data.</text>
</comment>
<dbReference type="Proteomes" id="UP001153332">
    <property type="component" value="Unassembled WGS sequence"/>
</dbReference>
<evidence type="ECO:0000313" key="1">
    <source>
        <dbReference type="EMBL" id="KAJ8126150.1"/>
    </source>
</evidence>
<name>A0ACC2JF95_9PEZI</name>
<organism evidence="1 2">
    <name type="scientific">Lasiodiplodia mahajangana</name>
    <dbReference type="NCBI Taxonomy" id="1108764"/>
    <lineage>
        <taxon>Eukaryota</taxon>
        <taxon>Fungi</taxon>
        <taxon>Dikarya</taxon>
        <taxon>Ascomycota</taxon>
        <taxon>Pezizomycotina</taxon>
        <taxon>Dothideomycetes</taxon>
        <taxon>Dothideomycetes incertae sedis</taxon>
        <taxon>Botryosphaeriales</taxon>
        <taxon>Botryosphaeriaceae</taxon>
        <taxon>Lasiodiplodia</taxon>
    </lineage>
</organism>
<evidence type="ECO:0000313" key="2">
    <source>
        <dbReference type="Proteomes" id="UP001153332"/>
    </source>
</evidence>
<reference evidence="1" key="1">
    <citation type="submission" date="2022-12" db="EMBL/GenBank/DDBJ databases">
        <title>Genome Sequence of Lasiodiplodia mahajangana.</title>
        <authorList>
            <person name="Buettner E."/>
        </authorList>
    </citation>
    <scope>NUCLEOTIDE SEQUENCE</scope>
    <source>
        <strain evidence="1">VT137</strain>
    </source>
</reference>
<keyword evidence="2" id="KW-1185">Reference proteome</keyword>
<sequence length="177" mass="18634">MLGFAYTFPINGSATATRKSIDMAITVIEMYQDVLPEAGPVAAIGRALADHVGTVIMDIGTGDSSWSSLPSTSSTITPIAPSYATLDVRAAAAADAQTSTSNLLVPAADPAPVQQDWNMMDMTAMPFSMDKMLGRGAMNQLSEEVVNIEAMDVLWPGLASGDVPNADWWMSMGDSIT</sequence>
<proteinExistence type="predicted"/>
<accession>A0ACC2JF95</accession>
<gene>
    <name evidence="1" type="ORF">O1611_g7490</name>
</gene>
<protein>
    <submittedName>
        <fullName evidence="1">Uncharacterized protein</fullName>
    </submittedName>
</protein>
<dbReference type="EMBL" id="JAPUUL010001998">
    <property type="protein sequence ID" value="KAJ8126150.1"/>
    <property type="molecule type" value="Genomic_DNA"/>
</dbReference>